<keyword evidence="1" id="KW-0732">Signal</keyword>
<reference evidence="3" key="1">
    <citation type="journal article" date="2019" name="Int. J. Syst. Evol. Microbiol.">
        <title>The Global Catalogue of Microorganisms (GCM) 10K type strain sequencing project: providing services to taxonomists for standard genome sequencing and annotation.</title>
        <authorList>
            <consortium name="The Broad Institute Genomics Platform"/>
            <consortium name="The Broad Institute Genome Sequencing Center for Infectious Disease"/>
            <person name="Wu L."/>
            <person name="Ma J."/>
        </authorList>
    </citation>
    <scope>NUCLEOTIDE SEQUENCE [LARGE SCALE GENOMIC DNA]</scope>
    <source>
        <strain evidence="3">KACC 11299</strain>
    </source>
</reference>
<evidence type="ECO:0000256" key="1">
    <source>
        <dbReference type="SAM" id="SignalP"/>
    </source>
</evidence>
<feature type="chain" id="PRO_5047264915" description="Lipoprotein" evidence="1">
    <location>
        <begin position="19"/>
        <end position="200"/>
    </location>
</feature>
<organism evidence="2 3">
    <name type="scientific">Sporosarcina koreensis</name>
    <dbReference type="NCBI Taxonomy" id="334735"/>
    <lineage>
        <taxon>Bacteria</taxon>
        <taxon>Bacillati</taxon>
        <taxon>Bacillota</taxon>
        <taxon>Bacilli</taxon>
        <taxon>Bacillales</taxon>
        <taxon>Caryophanaceae</taxon>
        <taxon>Sporosarcina</taxon>
    </lineage>
</organism>
<evidence type="ECO:0000313" key="2">
    <source>
        <dbReference type="EMBL" id="MFC5604631.1"/>
    </source>
</evidence>
<dbReference type="RefSeq" id="WP_381446591.1">
    <property type="nucleotide sequence ID" value="NZ_JBHSNP010000028.1"/>
</dbReference>
<gene>
    <name evidence="2" type="ORF">ACFPTP_15460</name>
</gene>
<accession>A0ABW0TZZ6</accession>
<comment type="caution">
    <text evidence="2">The sequence shown here is derived from an EMBL/GenBank/DDBJ whole genome shotgun (WGS) entry which is preliminary data.</text>
</comment>
<sequence>MKKLSVMVSILFLAACSAETMTDERAKPVVEVSGTVVHQQPKEAEEQGYIKISKEDAPKLWNEADVQLWKYVTDYSLSEEMGYKQEITSWRKFEGEFDKSLSSPNQTWENPGKLLLAFMTDVEVSNFLGQGIWEVNSRIKFSDENNALGYIMSYGLFDDSAAGSDIKLTMKKENGFWYIESAEEREHCSRGIGEKSGFCI</sequence>
<protein>
    <recommendedName>
        <fullName evidence="4">Lipoprotein</fullName>
    </recommendedName>
</protein>
<proteinExistence type="predicted"/>
<feature type="signal peptide" evidence="1">
    <location>
        <begin position="1"/>
        <end position="18"/>
    </location>
</feature>
<dbReference type="EMBL" id="JBHSNP010000028">
    <property type="protein sequence ID" value="MFC5604631.1"/>
    <property type="molecule type" value="Genomic_DNA"/>
</dbReference>
<dbReference type="PROSITE" id="PS51257">
    <property type="entry name" value="PROKAR_LIPOPROTEIN"/>
    <property type="match status" value="1"/>
</dbReference>
<evidence type="ECO:0000313" key="3">
    <source>
        <dbReference type="Proteomes" id="UP001596071"/>
    </source>
</evidence>
<dbReference type="Proteomes" id="UP001596071">
    <property type="component" value="Unassembled WGS sequence"/>
</dbReference>
<name>A0ABW0TZZ6_9BACL</name>
<evidence type="ECO:0008006" key="4">
    <source>
        <dbReference type="Google" id="ProtNLM"/>
    </source>
</evidence>
<keyword evidence="3" id="KW-1185">Reference proteome</keyword>